<accession>A0A6P4AFD9</accession>
<evidence type="ECO:0000259" key="3">
    <source>
        <dbReference type="Pfam" id="PF25019"/>
    </source>
</evidence>
<feature type="domain" description="Disease resistance protein RPS4B/Roq1-like leucine-rich repeats" evidence="2">
    <location>
        <begin position="39"/>
        <end position="141"/>
    </location>
</feature>
<evidence type="ECO:0000259" key="2">
    <source>
        <dbReference type="Pfam" id="PF23286"/>
    </source>
</evidence>
<dbReference type="Gene3D" id="3.80.10.10">
    <property type="entry name" value="Ribonuclease Inhibitor"/>
    <property type="match status" value="3"/>
</dbReference>
<dbReference type="KEGG" id="zju:107428159"/>
<sequence length="649" mass="72763">MDFVLRTTQLRTLLPSSSSSFDYLSNGAVHQLVSGMKLLRVLSLSWCENFKELPETIGDLKYLLYLDLSNTLVETLPKSVGRLYNLQILKLSRCRKLTQLPNNIHRLLNLRHLDIGGCHTIKEIPRQIGRLKSVQTLTSFVVGKYGAKIGELGELLELRGNVCLENLENVANGEDASKVRLANKKKLEELTFSWSRDTEDPEDDKGVLEELLSGTELKRLNIIRYRDMEFPNCFQNPNTISSIVSIKLERCRHCRSLPALGKLPSLKTLYIKQLDGVVIVSKEFYGTNGKSASLESLSFSSMSAWKEWNSTWVGVKDGEVFPKLRELCISDCDRLITVHLPQNLPSLTKLIIPSPLLTSTALHPCGNLKDIKDAGKSLSLSSLFIKGCPKFISFNEGRLRAPNLNSLTVEGCEKLTKLPGQMPYLLPSLKKLLIINCPQVESFPAGGLPSNLNGLLVDKCSKLTANRMEWNLQTLSALEYFDIRDESDANMESFPEMGLLPSCLTSLRIGPLASLKELDMKQLQQLTSLKSLDIQSCPELTTLKFGRASEAPTLPKLRSFCIKDCQNFTYFPKAELNAPDLNSLTVEYCKNLKKLQGRMHDLLPSLERLWILDCPNMELFPEGGLPSKLNGLLVSNCTSLIKNRNDWNL</sequence>
<dbReference type="GeneID" id="107428159"/>
<keyword evidence="1" id="KW-0611">Plant defense</keyword>
<dbReference type="SUPFAM" id="SSF52058">
    <property type="entry name" value="L domain-like"/>
    <property type="match status" value="2"/>
</dbReference>
<organism evidence="4 5">
    <name type="scientific">Ziziphus jujuba</name>
    <name type="common">Chinese jujube</name>
    <name type="synonym">Ziziphus sativa</name>
    <dbReference type="NCBI Taxonomy" id="326968"/>
    <lineage>
        <taxon>Eukaryota</taxon>
        <taxon>Viridiplantae</taxon>
        <taxon>Streptophyta</taxon>
        <taxon>Embryophyta</taxon>
        <taxon>Tracheophyta</taxon>
        <taxon>Spermatophyta</taxon>
        <taxon>Magnoliopsida</taxon>
        <taxon>eudicotyledons</taxon>
        <taxon>Gunneridae</taxon>
        <taxon>Pentapetalae</taxon>
        <taxon>rosids</taxon>
        <taxon>fabids</taxon>
        <taxon>Rosales</taxon>
        <taxon>Rhamnaceae</taxon>
        <taxon>Paliureae</taxon>
        <taxon>Ziziphus</taxon>
    </lineage>
</organism>
<dbReference type="SMR" id="A0A6P4AFD9"/>
<dbReference type="PANTHER" id="PTHR47186:SF3">
    <property type="entry name" value="OS09G0267800 PROTEIN"/>
    <property type="match status" value="1"/>
</dbReference>
<evidence type="ECO:0000313" key="4">
    <source>
        <dbReference type="Proteomes" id="UP001652623"/>
    </source>
</evidence>
<feature type="domain" description="R13L1/DRL21-like LRR repeat region" evidence="3">
    <location>
        <begin position="149"/>
        <end position="273"/>
    </location>
</feature>
<dbReference type="InterPro" id="IPR058546">
    <property type="entry name" value="RPS4B/Roq1-like_LRR"/>
</dbReference>
<dbReference type="Proteomes" id="UP001652623">
    <property type="component" value="Chromosome 12"/>
</dbReference>
<proteinExistence type="predicted"/>
<dbReference type="InterPro" id="IPR056789">
    <property type="entry name" value="LRR_R13L1-DRL21"/>
</dbReference>
<dbReference type="Pfam" id="PF23286">
    <property type="entry name" value="LRR_13"/>
    <property type="match status" value="1"/>
</dbReference>
<dbReference type="AlphaFoldDB" id="A0A6P4AFD9"/>
<name>A0A6P4AFD9_ZIZJJ</name>
<evidence type="ECO:0000313" key="5">
    <source>
        <dbReference type="RefSeq" id="XP_015894120.3"/>
    </source>
</evidence>
<reference evidence="5" key="1">
    <citation type="submission" date="2025-08" db="UniProtKB">
        <authorList>
            <consortium name="RefSeq"/>
        </authorList>
    </citation>
    <scope>IDENTIFICATION</scope>
    <source>
        <tissue evidence="5">Seedling</tissue>
    </source>
</reference>
<keyword evidence="4" id="KW-1185">Reference proteome</keyword>
<dbReference type="InterPro" id="IPR032675">
    <property type="entry name" value="LRR_dom_sf"/>
</dbReference>
<gene>
    <name evidence="5" type="primary">LOC107428159</name>
</gene>
<protein>
    <submittedName>
        <fullName evidence="5">Disease resistance protein At3g14460</fullName>
    </submittedName>
</protein>
<dbReference type="Pfam" id="PF25019">
    <property type="entry name" value="LRR_R13L1-DRL21"/>
    <property type="match status" value="1"/>
</dbReference>
<dbReference type="RefSeq" id="XP_015894120.3">
    <property type="nucleotide sequence ID" value="XM_016038634.3"/>
</dbReference>
<dbReference type="PANTHER" id="PTHR47186">
    <property type="entry name" value="LEUCINE-RICH REPEAT-CONTAINING PROTEIN 57"/>
    <property type="match status" value="1"/>
</dbReference>
<evidence type="ECO:0000256" key="1">
    <source>
        <dbReference type="ARBA" id="ARBA00022821"/>
    </source>
</evidence>
<dbReference type="InParanoid" id="A0A6P4AFD9"/>